<dbReference type="PANTHER" id="PTHR17583">
    <property type="entry name" value="PHOSPHOINOSITIDE 3-KINASE REGULATORY SUBUNIT 4"/>
    <property type="match status" value="1"/>
</dbReference>
<dbReference type="PROSITE" id="PS00036">
    <property type="entry name" value="BZIP_BASIC"/>
    <property type="match status" value="1"/>
</dbReference>
<keyword evidence="4 14" id="KW-0853">WD repeat</keyword>
<dbReference type="InterPro" id="IPR008271">
    <property type="entry name" value="Ser/Thr_kinase_AS"/>
</dbReference>
<comment type="subcellular location">
    <subcellularLocation>
        <location evidence="1">Endosome membrane</location>
        <topology evidence="1">Lipid-anchor</topology>
    </subcellularLocation>
    <subcellularLocation>
        <location evidence="11">Golgi apparatus</location>
        <location evidence="11">trans-Golgi network membrane</location>
        <topology evidence="11">Lipid-anchor</topology>
    </subcellularLocation>
</comment>
<dbReference type="GO" id="GO:0006623">
    <property type="term" value="P:protein targeting to vacuole"/>
    <property type="evidence" value="ECO:0007669"/>
    <property type="project" value="TreeGrafter"/>
</dbReference>
<dbReference type="PANTHER" id="PTHR17583:SF0">
    <property type="entry name" value="PHOSPHOINOSITIDE 3-KINASE REGULATORY SUBUNIT 4"/>
    <property type="match status" value="1"/>
</dbReference>
<dbReference type="RefSeq" id="XP_020070564.1">
    <property type="nucleotide sequence ID" value="XM_020216412.1"/>
</dbReference>
<dbReference type="InterPro" id="IPR045162">
    <property type="entry name" value="Vps15-like"/>
</dbReference>
<dbReference type="GO" id="GO:0034271">
    <property type="term" value="C:phosphatidylinositol 3-kinase complex, class III, type I"/>
    <property type="evidence" value="ECO:0007669"/>
    <property type="project" value="TreeGrafter"/>
</dbReference>
<keyword evidence="18" id="KW-1185">Reference proteome</keyword>
<evidence type="ECO:0000259" key="16">
    <source>
        <dbReference type="PROSITE" id="PS50011"/>
    </source>
</evidence>
<dbReference type="EC" id="2.7.11.1" evidence="2"/>
<feature type="compositionally biased region" description="Low complexity" evidence="15">
    <location>
        <begin position="1502"/>
        <end position="1518"/>
    </location>
</feature>
<dbReference type="CDD" id="cd13980">
    <property type="entry name" value="STKc_Vps15"/>
    <property type="match status" value="1"/>
</dbReference>
<dbReference type="PROSITE" id="PS50294">
    <property type="entry name" value="WD_REPEATS_REGION"/>
    <property type="match status" value="1"/>
</dbReference>
<keyword evidence="8" id="KW-0967">Endosome</keyword>
<dbReference type="Pfam" id="PF00400">
    <property type="entry name" value="WD40"/>
    <property type="match status" value="1"/>
</dbReference>
<evidence type="ECO:0000256" key="2">
    <source>
        <dbReference type="ARBA" id="ARBA00012513"/>
    </source>
</evidence>
<keyword evidence="7" id="KW-0547">Nucleotide-binding</keyword>
<evidence type="ECO:0000313" key="18">
    <source>
        <dbReference type="Proteomes" id="UP000094389"/>
    </source>
</evidence>
<evidence type="ECO:0000256" key="13">
    <source>
        <dbReference type="ARBA" id="ARBA00048977"/>
    </source>
</evidence>
<feature type="repeat" description="WD" evidence="14">
    <location>
        <begin position="1037"/>
        <end position="1069"/>
    </location>
</feature>
<accession>A0A1E4S1Y8</accession>
<dbReference type="InterPro" id="IPR011989">
    <property type="entry name" value="ARM-like"/>
</dbReference>
<evidence type="ECO:0000256" key="14">
    <source>
        <dbReference type="PROSITE-ProRule" id="PRU00221"/>
    </source>
</evidence>
<dbReference type="InterPro" id="IPR055231">
    <property type="entry name" value="2AA_helical"/>
</dbReference>
<dbReference type="Proteomes" id="UP000094389">
    <property type="component" value="Unassembled WGS sequence"/>
</dbReference>
<evidence type="ECO:0000256" key="6">
    <source>
        <dbReference type="ARBA" id="ARBA00022737"/>
    </source>
</evidence>
<dbReference type="GO" id="GO:0034272">
    <property type="term" value="C:phosphatidylinositol 3-kinase complex, class III, type II"/>
    <property type="evidence" value="ECO:0007669"/>
    <property type="project" value="TreeGrafter"/>
</dbReference>
<dbReference type="SUPFAM" id="SSF57959">
    <property type="entry name" value="Leucine zipper domain"/>
    <property type="match status" value="1"/>
</dbReference>
<dbReference type="SMART" id="SM00220">
    <property type="entry name" value="S_TKc"/>
    <property type="match status" value="1"/>
</dbReference>
<dbReference type="InterPro" id="IPR046347">
    <property type="entry name" value="bZIP_sf"/>
</dbReference>
<dbReference type="InterPro" id="IPR016024">
    <property type="entry name" value="ARM-type_fold"/>
</dbReference>
<dbReference type="GO" id="GO:0005794">
    <property type="term" value="C:Golgi apparatus"/>
    <property type="evidence" value="ECO:0007669"/>
    <property type="project" value="UniProtKB-SubCell"/>
</dbReference>
<evidence type="ECO:0000256" key="9">
    <source>
        <dbReference type="ARBA" id="ARBA00022777"/>
    </source>
</evidence>
<evidence type="ECO:0000256" key="4">
    <source>
        <dbReference type="ARBA" id="ARBA00022574"/>
    </source>
</evidence>
<keyword evidence="3" id="KW-0723">Serine/threonine-protein kinase</keyword>
<dbReference type="GO" id="GO:0004674">
    <property type="term" value="F:protein serine/threonine kinase activity"/>
    <property type="evidence" value="ECO:0007669"/>
    <property type="project" value="UniProtKB-KW"/>
</dbReference>
<keyword evidence="5" id="KW-0808">Transferase</keyword>
<dbReference type="GO" id="GO:0045324">
    <property type="term" value="P:late endosome to vacuole transport"/>
    <property type="evidence" value="ECO:0007669"/>
    <property type="project" value="InterPro"/>
</dbReference>
<dbReference type="OMA" id="ATNTCRI"/>
<dbReference type="Pfam" id="PF00170">
    <property type="entry name" value="bZIP_1"/>
    <property type="match status" value="1"/>
</dbReference>
<dbReference type="PROSITE" id="PS50011">
    <property type="entry name" value="PROTEIN_KINASE_DOM"/>
    <property type="match status" value="1"/>
</dbReference>
<evidence type="ECO:0000256" key="12">
    <source>
        <dbReference type="ARBA" id="ARBA00048659"/>
    </source>
</evidence>
<evidence type="ECO:0000256" key="5">
    <source>
        <dbReference type="ARBA" id="ARBA00022679"/>
    </source>
</evidence>
<dbReference type="Pfam" id="PF22956">
    <property type="entry name" value="VPS15-like_hel"/>
    <property type="match status" value="1"/>
</dbReference>
<dbReference type="GO" id="GO:0005524">
    <property type="term" value="F:ATP binding"/>
    <property type="evidence" value="ECO:0007669"/>
    <property type="project" value="UniProtKB-KW"/>
</dbReference>
<feature type="compositionally biased region" description="Polar residues" evidence="15">
    <location>
        <begin position="941"/>
        <end position="950"/>
    </location>
</feature>
<evidence type="ECO:0000256" key="7">
    <source>
        <dbReference type="ARBA" id="ARBA00022741"/>
    </source>
</evidence>
<dbReference type="InterPro" id="IPR015943">
    <property type="entry name" value="WD40/YVTN_repeat-like_dom_sf"/>
</dbReference>
<dbReference type="SUPFAM" id="SSF56112">
    <property type="entry name" value="Protein kinase-like (PK-like)"/>
    <property type="match status" value="1"/>
</dbReference>
<dbReference type="PROSITE" id="PS50082">
    <property type="entry name" value="WD_REPEATS_2"/>
    <property type="match status" value="1"/>
</dbReference>
<feature type="region of interest" description="Disordered" evidence="15">
    <location>
        <begin position="1502"/>
        <end position="1554"/>
    </location>
</feature>
<comment type="catalytic activity">
    <reaction evidence="12">
        <text>L-threonyl-[protein] + ATP = O-phospho-L-threonyl-[protein] + ADP + H(+)</text>
        <dbReference type="Rhea" id="RHEA:46608"/>
        <dbReference type="Rhea" id="RHEA-COMP:11060"/>
        <dbReference type="Rhea" id="RHEA-COMP:11605"/>
        <dbReference type="ChEBI" id="CHEBI:15378"/>
        <dbReference type="ChEBI" id="CHEBI:30013"/>
        <dbReference type="ChEBI" id="CHEBI:30616"/>
        <dbReference type="ChEBI" id="CHEBI:61977"/>
        <dbReference type="ChEBI" id="CHEBI:456216"/>
        <dbReference type="EC" id="2.7.11.1"/>
    </reaction>
    <physiologicalReaction direction="left-to-right" evidence="12">
        <dbReference type="Rhea" id="RHEA:46609"/>
    </physiologicalReaction>
</comment>
<dbReference type="GO" id="GO:0003700">
    <property type="term" value="F:DNA-binding transcription factor activity"/>
    <property type="evidence" value="ECO:0007669"/>
    <property type="project" value="InterPro"/>
</dbReference>
<dbReference type="Gene3D" id="1.10.510.10">
    <property type="entry name" value="Transferase(Phosphotransferase) domain 1"/>
    <property type="match status" value="1"/>
</dbReference>
<dbReference type="PROSITE" id="PS00108">
    <property type="entry name" value="PROTEIN_KINASE_ST"/>
    <property type="match status" value="1"/>
</dbReference>
<dbReference type="GO" id="GO:0071561">
    <property type="term" value="C:nucleus-vacuole junction"/>
    <property type="evidence" value="ECO:0007669"/>
    <property type="project" value="TreeGrafter"/>
</dbReference>
<evidence type="ECO:0000256" key="15">
    <source>
        <dbReference type="SAM" id="MobiDB-lite"/>
    </source>
</evidence>
<dbReference type="Gene3D" id="1.20.5.170">
    <property type="match status" value="1"/>
</dbReference>
<dbReference type="InterPro" id="IPR036322">
    <property type="entry name" value="WD40_repeat_dom_sf"/>
</dbReference>
<evidence type="ECO:0000256" key="11">
    <source>
        <dbReference type="ARBA" id="ARBA00037864"/>
    </source>
</evidence>
<evidence type="ECO:0000256" key="10">
    <source>
        <dbReference type="ARBA" id="ARBA00022840"/>
    </source>
</evidence>
<dbReference type="Gene3D" id="1.25.10.10">
    <property type="entry name" value="Leucine-rich Repeat Variant"/>
    <property type="match status" value="2"/>
</dbReference>
<dbReference type="SMART" id="SM00338">
    <property type="entry name" value="BRLZ"/>
    <property type="match status" value="1"/>
</dbReference>
<dbReference type="SMART" id="SM00320">
    <property type="entry name" value="WD40"/>
    <property type="match status" value="3"/>
</dbReference>
<dbReference type="InterPro" id="IPR011009">
    <property type="entry name" value="Kinase-like_dom_sf"/>
</dbReference>
<dbReference type="Gene3D" id="2.130.10.10">
    <property type="entry name" value="YVTN repeat-like/Quinoprotein amine dehydrogenase"/>
    <property type="match status" value="2"/>
</dbReference>
<keyword evidence="6" id="KW-0677">Repeat</keyword>
<organism evidence="17 18">
    <name type="scientific">Cyberlindnera jadinii (strain ATCC 18201 / CBS 1600 / BCRC 20928 / JCM 3617 / NBRC 0987 / NRRL Y-1542)</name>
    <name type="common">Torula yeast</name>
    <name type="synonym">Candida utilis</name>
    <dbReference type="NCBI Taxonomy" id="983966"/>
    <lineage>
        <taxon>Eukaryota</taxon>
        <taxon>Fungi</taxon>
        <taxon>Dikarya</taxon>
        <taxon>Ascomycota</taxon>
        <taxon>Saccharomycotina</taxon>
        <taxon>Saccharomycetes</taxon>
        <taxon>Phaffomycetales</taxon>
        <taxon>Phaffomycetaceae</taxon>
        <taxon>Cyberlindnera</taxon>
    </lineage>
</organism>
<proteinExistence type="predicted"/>
<dbReference type="InterPro" id="IPR001680">
    <property type="entry name" value="WD40_rpt"/>
</dbReference>
<dbReference type="SUPFAM" id="SSF50978">
    <property type="entry name" value="WD40 repeat-like"/>
    <property type="match status" value="1"/>
</dbReference>
<feature type="domain" description="Protein kinase" evidence="16">
    <location>
        <begin position="27"/>
        <end position="303"/>
    </location>
</feature>
<dbReference type="STRING" id="983966.A0A1E4S1Y8"/>
<evidence type="ECO:0000256" key="3">
    <source>
        <dbReference type="ARBA" id="ARBA00022527"/>
    </source>
</evidence>
<dbReference type="GeneID" id="30990808"/>
<dbReference type="GO" id="GO:0016236">
    <property type="term" value="P:macroautophagy"/>
    <property type="evidence" value="ECO:0007669"/>
    <property type="project" value="InterPro"/>
</dbReference>
<name>A0A1E4S1Y8_CYBJN</name>
<comment type="catalytic activity">
    <reaction evidence="13">
        <text>L-seryl-[protein] + ATP = O-phospho-L-seryl-[protein] + ADP + H(+)</text>
        <dbReference type="Rhea" id="RHEA:17989"/>
        <dbReference type="Rhea" id="RHEA-COMP:9863"/>
        <dbReference type="Rhea" id="RHEA-COMP:11604"/>
        <dbReference type="ChEBI" id="CHEBI:15378"/>
        <dbReference type="ChEBI" id="CHEBI:29999"/>
        <dbReference type="ChEBI" id="CHEBI:30616"/>
        <dbReference type="ChEBI" id="CHEBI:83421"/>
        <dbReference type="ChEBI" id="CHEBI:456216"/>
        <dbReference type="EC" id="2.7.11.1"/>
    </reaction>
    <physiologicalReaction direction="left-to-right" evidence="13">
        <dbReference type="Rhea" id="RHEA:17990"/>
    </physiologicalReaction>
</comment>
<dbReference type="GO" id="GO:0005770">
    <property type="term" value="C:late endosome"/>
    <property type="evidence" value="ECO:0007669"/>
    <property type="project" value="TreeGrafter"/>
</dbReference>
<dbReference type="CDD" id="cd14688">
    <property type="entry name" value="bZIP_YAP"/>
    <property type="match status" value="1"/>
</dbReference>
<dbReference type="InterPro" id="IPR000719">
    <property type="entry name" value="Prot_kinase_dom"/>
</dbReference>
<evidence type="ECO:0000256" key="8">
    <source>
        <dbReference type="ARBA" id="ARBA00022753"/>
    </source>
</evidence>
<dbReference type="InterPro" id="IPR004827">
    <property type="entry name" value="bZIP"/>
</dbReference>
<dbReference type="EMBL" id="KV453930">
    <property type="protein sequence ID" value="ODV73525.1"/>
    <property type="molecule type" value="Genomic_DNA"/>
</dbReference>
<evidence type="ECO:0000256" key="1">
    <source>
        <dbReference type="ARBA" id="ARBA00004455"/>
    </source>
</evidence>
<evidence type="ECO:0000313" key="17">
    <source>
        <dbReference type="EMBL" id="ODV73525.1"/>
    </source>
</evidence>
<dbReference type="FunFam" id="1.10.510.10:FF:000497">
    <property type="entry name" value="Phosphoinositide 3-kinase regulatory subunit"/>
    <property type="match status" value="1"/>
</dbReference>
<dbReference type="SUPFAM" id="SSF48371">
    <property type="entry name" value="ARM repeat"/>
    <property type="match status" value="1"/>
</dbReference>
<sequence>MGAQLSLLAPTGQSIAVSAYVDVLDEIHYSRPIGTSRFLKTVKAQDPDGAIVVKVFIKPSEEFPLGHWRKVLQSYKQKLADVPSVLSYAKIIETDRAGYLIRQFIKTNAYDRISTRPFLEDIEKRWIAFQLLNTLSECHERGVVHGDIKTENILVTSWNWTLLSDFAPFKPVYLPEENPGSFSFYFDTSQRRTCYLAPERFINQGNSMPLDNKALVTKEMDIFSMGCVIAEIFLEGRPIFTLSQLYKYRKGEFEPDLSAIQDEKLRDLINSMIQLDPKKRLNARDYLETYKGSIFPTNFYSFIYEYFKSFNEEIPYNSVGNIFECDSRISRLYNDYDKIAYFLGYTYPESETTEDDEIRLQRGELTPIRLSLSGVPKTYNMLSTSKFEQTDDSALVILSLIFTALRNVRRETSKIQGLELILALSERIHDEGKLDRCLPYIISLFEDDSINVQAKALKVMTQMLLLVDSIGTVNITLFGDYVLPRVSRLLSSAVPYVRMVFASCLPYLAQVSLKFYHMAMILKNNVLETFVDPQTENGGVSPTGIFDISKEALQADFETFSISVLTDTDTAVKVALLRNILPLCAFFGKERTNDLILGHLITYLNDKDSQLRLAFVEAVVGISIYVGIVSLEHYIMPLLVQTLSDPEELVVIKILQICNELAKLGLIRRDVIWDLFTTISKLLLHPNEWIRQAAISLIVTVADSLSLADLYCMLYPIIRPYIEYDVTDFSWDTLYLVCKRPLSRPVYNLACTWSLRADKTFFWKQAKSSLVDIFGNRGLDFMSHPVSTLNGSKRQTTESIIYGNMEIPLTDEDKTWIERLKSSGLSENELWKITELREYIFRLSRMSSRASRDDFEGQCIQIQSLGILPRNIFFDAKVHSEPFVQTTIEETFSTSDDRLVSQSFGVNDDDDSQADERTLQITPEPSEDMTRSLILGPHKSAPSTMANEQNAYGELESSFQKKRRTSSHAQKLTSNNVLTSVVTNSYTGKDPYVIRYLNTVTLEPSLEEFPEFSHSENTVVVNSSKFWAPTGSLVAHLREHKASINSIDVSPDHSYFITGDDLGVLKFWDTSRLERCVSYSSVMSVELDSAITKVKFLNNYHCFGVATKDGSLKIMSVNFNKSKKPVLVEGVTVIRETKLEEDQFALDLAFGFKEQNHMLYVVTSLSQIIIIDIRNMDCVVKLQNNPLHGVIRTFAISHDDSWLIVGTSKGVLNLWDVRFQLHLKSWRFKKGYPINKVAVLSNDYHLNRKKGRFVSIIGGSGDADANIFDVSTGMFREIFTDSNGGNALDRLVPEDADGLSMETLTNEVSSISVDYPNKSLTALKVVDNQLEMKKRLWIITAASNFDLLLWNVHDPVNSKVLVDGSENRAGFTVSQISSHTRIISERYLTESETESVKKKKKSQRGLMNNEQETLIKRHHDVITDIAVVLKPMSPNDYATWNNKKSANMDSHIDPSFSKQAELLQQSTQEASAESFDVAAAAVAVSNDNATREADAEVEAAAVVAAQQDQQQQQQQQQQDLKHEESRTDGPPLSRHGKPLTDTKRAKQNRIAQRAFRERKDKYIKELEEKAREVDALKATIESLKQDNIELRDYVLAVQAKLIDQPDIPAPASLYGNRANLVKKD</sequence>
<dbReference type="Pfam" id="PF00069">
    <property type="entry name" value="Pkinase"/>
    <property type="match status" value="1"/>
</dbReference>
<reference evidence="17 18" key="1">
    <citation type="journal article" date="2016" name="Proc. Natl. Acad. Sci. U.S.A.">
        <title>Comparative genomics of biotechnologically important yeasts.</title>
        <authorList>
            <person name="Riley R."/>
            <person name="Haridas S."/>
            <person name="Wolfe K.H."/>
            <person name="Lopes M.R."/>
            <person name="Hittinger C.T."/>
            <person name="Goeker M."/>
            <person name="Salamov A.A."/>
            <person name="Wisecaver J.H."/>
            <person name="Long T.M."/>
            <person name="Calvey C.H."/>
            <person name="Aerts A.L."/>
            <person name="Barry K.W."/>
            <person name="Choi C."/>
            <person name="Clum A."/>
            <person name="Coughlan A.Y."/>
            <person name="Deshpande S."/>
            <person name="Douglass A.P."/>
            <person name="Hanson S.J."/>
            <person name="Klenk H.-P."/>
            <person name="LaButti K.M."/>
            <person name="Lapidus A."/>
            <person name="Lindquist E.A."/>
            <person name="Lipzen A.M."/>
            <person name="Meier-Kolthoff J.P."/>
            <person name="Ohm R.A."/>
            <person name="Otillar R.P."/>
            <person name="Pangilinan J.L."/>
            <person name="Peng Y."/>
            <person name="Rokas A."/>
            <person name="Rosa C.A."/>
            <person name="Scheuner C."/>
            <person name="Sibirny A.A."/>
            <person name="Slot J.C."/>
            <person name="Stielow J.B."/>
            <person name="Sun H."/>
            <person name="Kurtzman C.P."/>
            <person name="Blackwell M."/>
            <person name="Grigoriev I.V."/>
            <person name="Jeffries T.W."/>
        </authorList>
    </citation>
    <scope>NUCLEOTIDE SEQUENCE [LARGE SCALE GENOMIC DNA]</scope>
    <source>
        <strain evidence="18">ATCC 18201 / CBS 1600 / BCRC 20928 / JCM 3617 / NBRC 0987 / NRRL Y-1542</strain>
    </source>
</reference>
<keyword evidence="10" id="KW-0067">ATP-binding</keyword>
<keyword evidence="9" id="KW-0418">Kinase</keyword>
<gene>
    <name evidence="17" type="ORF">CYBJADRAFT_172935</name>
</gene>
<dbReference type="OrthoDB" id="242910at2759"/>
<feature type="region of interest" description="Disordered" evidence="15">
    <location>
        <begin position="937"/>
        <end position="970"/>
    </location>
</feature>
<protein>
    <recommendedName>
        <fullName evidence="2">non-specific serine/threonine protein kinase</fullName>
        <ecNumber evidence="2">2.7.11.1</ecNumber>
    </recommendedName>
</protein>
<dbReference type="GO" id="GO:0010008">
    <property type="term" value="C:endosome membrane"/>
    <property type="evidence" value="ECO:0007669"/>
    <property type="project" value="UniProtKB-SubCell"/>
</dbReference>